<comment type="caution">
    <text evidence="1">The sequence shown here is derived from an EMBL/GenBank/DDBJ whole genome shotgun (WGS) entry which is preliminary data.</text>
</comment>
<dbReference type="Proteomes" id="UP000813444">
    <property type="component" value="Unassembled WGS sequence"/>
</dbReference>
<dbReference type="OrthoDB" id="4879927at2759"/>
<keyword evidence="2" id="KW-1185">Reference proteome</keyword>
<protein>
    <recommendedName>
        <fullName evidence="3">F-box domain-containing protein</fullName>
    </recommendedName>
</protein>
<organism evidence="1 2">
    <name type="scientific">Stachybotrys elegans</name>
    <dbReference type="NCBI Taxonomy" id="80388"/>
    <lineage>
        <taxon>Eukaryota</taxon>
        <taxon>Fungi</taxon>
        <taxon>Dikarya</taxon>
        <taxon>Ascomycota</taxon>
        <taxon>Pezizomycotina</taxon>
        <taxon>Sordariomycetes</taxon>
        <taxon>Hypocreomycetidae</taxon>
        <taxon>Hypocreales</taxon>
        <taxon>Stachybotryaceae</taxon>
        <taxon>Stachybotrys</taxon>
    </lineage>
</organism>
<name>A0A8K0SZM0_9HYPO</name>
<reference evidence="1" key="1">
    <citation type="journal article" date="2021" name="Nat. Commun.">
        <title>Genetic determinants of endophytism in the Arabidopsis root mycobiome.</title>
        <authorList>
            <person name="Mesny F."/>
            <person name="Miyauchi S."/>
            <person name="Thiergart T."/>
            <person name="Pickel B."/>
            <person name="Atanasova L."/>
            <person name="Karlsson M."/>
            <person name="Huettel B."/>
            <person name="Barry K.W."/>
            <person name="Haridas S."/>
            <person name="Chen C."/>
            <person name="Bauer D."/>
            <person name="Andreopoulos W."/>
            <person name="Pangilinan J."/>
            <person name="LaButti K."/>
            <person name="Riley R."/>
            <person name="Lipzen A."/>
            <person name="Clum A."/>
            <person name="Drula E."/>
            <person name="Henrissat B."/>
            <person name="Kohler A."/>
            <person name="Grigoriev I.V."/>
            <person name="Martin F.M."/>
            <person name="Hacquard S."/>
        </authorList>
    </citation>
    <scope>NUCLEOTIDE SEQUENCE</scope>
    <source>
        <strain evidence="1">MPI-CAGE-CH-0235</strain>
    </source>
</reference>
<evidence type="ECO:0000313" key="1">
    <source>
        <dbReference type="EMBL" id="KAH7324839.1"/>
    </source>
</evidence>
<evidence type="ECO:0000313" key="2">
    <source>
        <dbReference type="Proteomes" id="UP000813444"/>
    </source>
</evidence>
<proteinExistence type="predicted"/>
<evidence type="ECO:0008006" key="3">
    <source>
        <dbReference type="Google" id="ProtNLM"/>
    </source>
</evidence>
<dbReference type="EMBL" id="JAGPNK010000003">
    <property type="protein sequence ID" value="KAH7324839.1"/>
    <property type="molecule type" value="Genomic_DNA"/>
</dbReference>
<dbReference type="AlphaFoldDB" id="A0A8K0SZM0"/>
<gene>
    <name evidence="1" type="ORF">B0I35DRAFT_406597</name>
</gene>
<accession>A0A8K0SZM0</accession>
<sequence>MDTTTTTSLQVSAKQVNPTTSPLVSLHYDALHLIIDLLTFHDKFMLSHTCRKLRSITFCNWQLELKRLPAETRLEFWTQRAYNLPSKWVCASCCKLHPVMPPDSASKFWRNCYSVTCSRDAPAKIIASGYPPIYHHYVQLALKYSRLRINHTILEKLLAPSFDKTKSDCPSSCDGTYLRACKIIDNRFLVKEQWSQGDEQNYASRQTITSNFRRFCPHIATLAGYDNTSPKVQVDVAAAFAMPGYEATGGCHHCLTDYSILVTRNECTTVCLITTWRDFGTETCPDNLIWKSQVTHGGINDGWNAYGIFHREMGSVRKLFMCDWVA</sequence>